<reference evidence="4 5" key="1">
    <citation type="journal article" date="2023" name="Insect Mol. Biol.">
        <title>Genome sequencing provides insights into the evolution of gene families encoding plant cell wall-degrading enzymes in longhorned beetles.</title>
        <authorList>
            <person name="Shin N.R."/>
            <person name="Okamura Y."/>
            <person name="Kirsch R."/>
            <person name="Pauchet Y."/>
        </authorList>
    </citation>
    <scope>NUCLEOTIDE SEQUENCE [LARGE SCALE GENOMIC DNA]</scope>
    <source>
        <strain evidence="4">EAD_L_NR</strain>
    </source>
</reference>
<dbReference type="FunFam" id="3.40.30.10:FF:000034">
    <property type="entry name" value="glutathione S-transferase 1"/>
    <property type="match status" value="1"/>
</dbReference>
<dbReference type="Proteomes" id="UP001159042">
    <property type="component" value="Unassembled WGS sequence"/>
</dbReference>
<dbReference type="SFLD" id="SFLDS00019">
    <property type="entry name" value="Glutathione_Transferase_(cytos"/>
    <property type="match status" value="1"/>
</dbReference>
<evidence type="ECO:0000313" key="4">
    <source>
        <dbReference type="EMBL" id="KAJ8919162.1"/>
    </source>
</evidence>
<dbReference type="PANTHER" id="PTHR43969">
    <property type="entry name" value="GLUTATHIONE S TRANSFERASE D10, ISOFORM A-RELATED"/>
    <property type="match status" value="1"/>
</dbReference>
<dbReference type="InterPro" id="IPR004046">
    <property type="entry name" value="GST_C"/>
</dbReference>
<comment type="caution">
    <text evidence="4">The sequence shown here is derived from an EMBL/GenBank/DDBJ whole genome shotgun (WGS) entry which is preliminary data.</text>
</comment>
<dbReference type="SUPFAM" id="SSF52833">
    <property type="entry name" value="Thioredoxin-like"/>
    <property type="match status" value="1"/>
</dbReference>
<proteinExistence type="predicted"/>
<comment type="subunit">
    <text evidence="1">Homodimer.</text>
</comment>
<dbReference type="PROSITE" id="PS50404">
    <property type="entry name" value="GST_NTER"/>
    <property type="match status" value="1"/>
</dbReference>
<dbReference type="Gene3D" id="3.40.30.10">
    <property type="entry name" value="Glutaredoxin"/>
    <property type="match status" value="1"/>
</dbReference>
<dbReference type="CDD" id="cd03177">
    <property type="entry name" value="GST_C_Delta_Epsilon"/>
    <property type="match status" value="1"/>
</dbReference>
<dbReference type="InterPro" id="IPR036249">
    <property type="entry name" value="Thioredoxin-like_sf"/>
</dbReference>
<evidence type="ECO:0000259" key="3">
    <source>
        <dbReference type="PROSITE" id="PS50405"/>
    </source>
</evidence>
<dbReference type="PROSITE" id="PS50405">
    <property type="entry name" value="GST_CTER"/>
    <property type="match status" value="1"/>
</dbReference>
<keyword evidence="5" id="KW-1185">Reference proteome</keyword>
<evidence type="ECO:0000256" key="1">
    <source>
        <dbReference type="ARBA" id="ARBA00011738"/>
    </source>
</evidence>
<sequence>KINYILLHSSVFDPKMGNHTIDIYYYHMSPPSRATLMLIKALGLKHNVKIVDVPNRGQMSPEFLKINPLHKIPVIDDQGFVICDSHAIMKYLVSQYAKDDSLCPRDPKKEALVNQRLFFEATVLFPRFGEYFVPTLFGGQLPSEEARRNILEAFQYMDNYLKGQNWFAGANMTIADFSIFSPFSTAVACEAFDFDDYPNLWQWYQRTKSAMSGFGYEEIELEGSNAFGGYYKSKLKGLTKE</sequence>
<organism evidence="4 5">
    <name type="scientific">Exocentrus adspersus</name>
    <dbReference type="NCBI Taxonomy" id="1586481"/>
    <lineage>
        <taxon>Eukaryota</taxon>
        <taxon>Metazoa</taxon>
        <taxon>Ecdysozoa</taxon>
        <taxon>Arthropoda</taxon>
        <taxon>Hexapoda</taxon>
        <taxon>Insecta</taxon>
        <taxon>Pterygota</taxon>
        <taxon>Neoptera</taxon>
        <taxon>Endopterygota</taxon>
        <taxon>Coleoptera</taxon>
        <taxon>Polyphaga</taxon>
        <taxon>Cucujiformia</taxon>
        <taxon>Chrysomeloidea</taxon>
        <taxon>Cerambycidae</taxon>
        <taxon>Lamiinae</taxon>
        <taxon>Acanthocinini</taxon>
        <taxon>Exocentrus</taxon>
    </lineage>
</organism>
<dbReference type="AlphaFoldDB" id="A0AAV8VZ52"/>
<evidence type="ECO:0000259" key="2">
    <source>
        <dbReference type="PROSITE" id="PS50404"/>
    </source>
</evidence>
<dbReference type="CDD" id="cd03045">
    <property type="entry name" value="GST_N_Delta_Epsilon"/>
    <property type="match status" value="1"/>
</dbReference>
<gene>
    <name evidence="4" type="ORF">NQ315_012148</name>
</gene>
<dbReference type="EMBL" id="JANEYG010000020">
    <property type="protein sequence ID" value="KAJ8919162.1"/>
    <property type="molecule type" value="Genomic_DNA"/>
</dbReference>
<accession>A0AAV8VZ52</accession>
<dbReference type="SUPFAM" id="SSF47616">
    <property type="entry name" value="GST C-terminal domain-like"/>
    <property type="match status" value="1"/>
</dbReference>
<feature type="domain" description="GST C-terminal" evidence="3">
    <location>
        <begin position="106"/>
        <end position="227"/>
    </location>
</feature>
<dbReference type="InterPro" id="IPR010987">
    <property type="entry name" value="Glutathione-S-Trfase_C-like"/>
</dbReference>
<dbReference type="Pfam" id="PF00043">
    <property type="entry name" value="GST_C"/>
    <property type="match status" value="1"/>
</dbReference>
<evidence type="ECO:0008006" key="6">
    <source>
        <dbReference type="Google" id="ProtNLM"/>
    </source>
</evidence>
<dbReference type="SFLD" id="SFLDG00358">
    <property type="entry name" value="Main_(cytGST)"/>
    <property type="match status" value="1"/>
</dbReference>
<dbReference type="InterPro" id="IPR040079">
    <property type="entry name" value="Glutathione_S-Trfase"/>
</dbReference>
<dbReference type="FunFam" id="1.20.1050.10:FF:000007">
    <property type="entry name" value="Glutathione S-transferase 1-1"/>
    <property type="match status" value="1"/>
</dbReference>
<dbReference type="PANTHER" id="PTHR43969:SF9">
    <property type="entry name" value="GLUTATHIONE S TRANSFERASE D10, ISOFORM A-RELATED"/>
    <property type="match status" value="1"/>
</dbReference>
<dbReference type="GO" id="GO:0004364">
    <property type="term" value="F:glutathione transferase activity"/>
    <property type="evidence" value="ECO:0007669"/>
    <property type="project" value="TreeGrafter"/>
</dbReference>
<feature type="domain" description="GST N-terminal" evidence="2">
    <location>
        <begin position="19"/>
        <end position="100"/>
    </location>
</feature>
<evidence type="ECO:0000313" key="5">
    <source>
        <dbReference type="Proteomes" id="UP001159042"/>
    </source>
</evidence>
<dbReference type="GO" id="GO:0006749">
    <property type="term" value="P:glutathione metabolic process"/>
    <property type="evidence" value="ECO:0007669"/>
    <property type="project" value="TreeGrafter"/>
</dbReference>
<protein>
    <recommendedName>
        <fullName evidence="6">Glutathione S-transferase</fullName>
    </recommendedName>
</protein>
<dbReference type="InterPro" id="IPR004045">
    <property type="entry name" value="Glutathione_S-Trfase_N"/>
</dbReference>
<dbReference type="Gene3D" id="1.20.1050.10">
    <property type="match status" value="1"/>
</dbReference>
<name>A0AAV8VZ52_9CUCU</name>
<feature type="non-terminal residue" evidence="4">
    <location>
        <position position="1"/>
    </location>
</feature>
<dbReference type="InterPro" id="IPR036282">
    <property type="entry name" value="Glutathione-S-Trfase_C_sf"/>
</dbReference>
<dbReference type="Pfam" id="PF13409">
    <property type="entry name" value="GST_N_2"/>
    <property type="match status" value="1"/>
</dbReference>
<dbReference type="SFLD" id="SFLDG01153">
    <property type="entry name" value="Main.4:_Theta-like"/>
    <property type="match status" value="1"/>
</dbReference>